<reference evidence="7" key="1">
    <citation type="submission" date="2021-06" db="EMBL/GenBank/DDBJ databases">
        <authorList>
            <person name="Kallberg Y."/>
            <person name="Tangrot J."/>
            <person name="Rosling A."/>
        </authorList>
    </citation>
    <scope>NUCLEOTIDE SEQUENCE</scope>
    <source>
        <strain evidence="7">AZ414A</strain>
    </source>
</reference>
<comment type="similarity">
    <text evidence="1">Belongs to the ATG10 family.</text>
</comment>
<keyword evidence="8" id="KW-1185">Reference proteome</keyword>
<keyword evidence="4" id="KW-0833">Ubl conjugation pathway</keyword>
<evidence type="ECO:0000256" key="5">
    <source>
        <dbReference type="ARBA" id="ARBA00023006"/>
    </source>
</evidence>
<dbReference type="AlphaFoldDB" id="A0A9N8VRT8"/>
<dbReference type="Proteomes" id="UP000789706">
    <property type="component" value="Unassembled WGS sequence"/>
</dbReference>
<evidence type="ECO:0000256" key="1">
    <source>
        <dbReference type="ARBA" id="ARBA00005696"/>
    </source>
</evidence>
<dbReference type="PANTHER" id="PTHR14957">
    <property type="entry name" value="UBIQUITIN-LIKE-CONJUGATING ENZYME ATG10"/>
    <property type="match status" value="1"/>
</dbReference>
<dbReference type="GO" id="GO:0000422">
    <property type="term" value="P:autophagy of mitochondrion"/>
    <property type="evidence" value="ECO:0007669"/>
    <property type="project" value="TreeGrafter"/>
</dbReference>
<dbReference type="GO" id="GO:0005829">
    <property type="term" value="C:cytosol"/>
    <property type="evidence" value="ECO:0007669"/>
    <property type="project" value="TreeGrafter"/>
</dbReference>
<dbReference type="OrthoDB" id="4089664at2759"/>
<evidence type="ECO:0000256" key="2">
    <source>
        <dbReference type="ARBA" id="ARBA00021099"/>
    </source>
</evidence>
<keyword evidence="3" id="KW-0808">Transferase</keyword>
<proteinExistence type="inferred from homology"/>
<dbReference type="PANTHER" id="PTHR14957:SF1">
    <property type="entry name" value="UBIQUITIN-LIKE-CONJUGATING ENZYME ATG10"/>
    <property type="match status" value="1"/>
</dbReference>
<dbReference type="GO" id="GO:0061651">
    <property type="term" value="F:Atg12 conjugating enzyme activity"/>
    <property type="evidence" value="ECO:0007669"/>
    <property type="project" value="TreeGrafter"/>
</dbReference>
<gene>
    <name evidence="7" type="ORF">DEBURN_LOCUS2628</name>
</gene>
<evidence type="ECO:0000313" key="8">
    <source>
        <dbReference type="Proteomes" id="UP000789706"/>
    </source>
</evidence>
<evidence type="ECO:0000313" key="7">
    <source>
        <dbReference type="EMBL" id="CAG8460009.1"/>
    </source>
</evidence>
<comment type="caution">
    <text evidence="7">The sequence shown here is derived from an EMBL/GenBank/DDBJ whole genome shotgun (WGS) entry which is preliminary data.</text>
</comment>
<organism evidence="7 8">
    <name type="scientific">Diversispora eburnea</name>
    <dbReference type="NCBI Taxonomy" id="1213867"/>
    <lineage>
        <taxon>Eukaryota</taxon>
        <taxon>Fungi</taxon>
        <taxon>Fungi incertae sedis</taxon>
        <taxon>Mucoromycota</taxon>
        <taxon>Glomeromycotina</taxon>
        <taxon>Glomeromycetes</taxon>
        <taxon>Diversisporales</taxon>
        <taxon>Diversisporaceae</taxon>
        <taxon>Diversispora</taxon>
    </lineage>
</organism>
<evidence type="ECO:0000256" key="6">
    <source>
        <dbReference type="ARBA" id="ARBA00029833"/>
    </source>
</evidence>
<evidence type="ECO:0000256" key="3">
    <source>
        <dbReference type="ARBA" id="ARBA00022679"/>
    </source>
</evidence>
<accession>A0A9N8VRT8</accession>
<protein>
    <recommendedName>
        <fullName evidence="2">Ubiquitin-like-conjugating enzyme ATG10</fullName>
    </recommendedName>
    <alternativeName>
        <fullName evidence="6">Autophagy-related protein 10</fullName>
    </alternativeName>
</protein>
<dbReference type="InterPro" id="IPR007135">
    <property type="entry name" value="Atg3/Atg10"/>
</dbReference>
<name>A0A9N8VRT8_9GLOM</name>
<dbReference type="Gene3D" id="3.30.1460.50">
    <property type="match status" value="1"/>
</dbReference>
<dbReference type="GO" id="GO:0032446">
    <property type="term" value="P:protein modification by small protein conjugation"/>
    <property type="evidence" value="ECO:0007669"/>
    <property type="project" value="TreeGrafter"/>
</dbReference>
<dbReference type="GO" id="GO:0000045">
    <property type="term" value="P:autophagosome assembly"/>
    <property type="evidence" value="ECO:0007669"/>
    <property type="project" value="TreeGrafter"/>
</dbReference>
<dbReference type="EMBL" id="CAJVPK010000148">
    <property type="protein sequence ID" value="CAG8460009.1"/>
    <property type="molecule type" value="Genomic_DNA"/>
</dbReference>
<keyword evidence="5" id="KW-0072">Autophagy</keyword>
<sequence>MSPPTTTTTLSPNYVPDKYPFLTRREFEISAKSFIEQSRKAGDIETWNWVEHEKVTNKNSVKTMDEDEDEDDEILECEDPNELTTLNNPYNPEDYLTVDYHIIYSTSYKVPVLYFNSYHNDGTSLLIDEIYSNLIQSSRINDIKTVGFNEENKSLPQFITLEGYIRSWLSIVGPVIGVKISIGYLL</sequence>
<evidence type="ECO:0000256" key="4">
    <source>
        <dbReference type="ARBA" id="ARBA00022786"/>
    </source>
</evidence>
<dbReference type="Pfam" id="PF03987">
    <property type="entry name" value="Autophagy_act_C"/>
    <property type="match status" value="1"/>
</dbReference>